<comment type="caution">
    <text evidence="2">The sequence shown here is derived from an EMBL/GenBank/DDBJ whole genome shotgun (WGS) entry which is preliminary data.</text>
</comment>
<reference evidence="2 3" key="1">
    <citation type="submission" date="2019-04" db="EMBL/GenBank/DDBJ databases">
        <title>Streptomyces oryziradicis sp. nov., a novel actinomycete isolated from rhizosphere soil of rice (Oryza sativa L.).</title>
        <authorList>
            <person name="Li C."/>
        </authorList>
    </citation>
    <scope>NUCLEOTIDE SEQUENCE [LARGE SCALE GENOMIC DNA]</scope>
    <source>
        <strain evidence="2 3">NEAU-C40</strain>
    </source>
</reference>
<keyword evidence="1" id="KW-0812">Transmembrane</keyword>
<dbReference type="AlphaFoldDB" id="A0A4U0RZ57"/>
<gene>
    <name evidence="2" type="ORF">FCI23_40190</name>
</gene>
<keyword evidence="1" id="KW-0472">Membrane</keyword>
<name>A0A4U0RZ57_9ACTN</name>
<evidence type="ECO:0000256" key="1">
    <source>
        <dbReference type="SAM" id="Phobius"/>
    </source>
</evidence>
<evidence type="ECO:0000313" key="3">
    <source>
        <dbReference type="Proteomes" id="UP000305778"/>
    </source>
</evidence>
<accession>A0A4U0RZ57</accession>
<feature type="transmembrane region" description="Helical" evidence="1">
    <location>
        <begin position="12"/>
        <end position="31"/>
    </location>
</feature>
<proteinExistence type="predicted"/>
<feature type="transmembrane region" description="Helical" evidence="1">
    <location>
        <begin position="37"/>
        <end position="59"/>
    </location>
</feature>
<dbReference type="OrthoDB" id="4249623at2"/>
<protein>
    <submittedName>
        <fullName evidence="2">Uncharacterized protein</fullName>
    </submittedName>
</protein>
<keyword evidence="1" id="KW-1133">Transmembrane helix</keyword>
<evidence type="ECO:0000313" key="2">
    <source>
        <dbReference type="EMBL" id="TKA01700.1"/>
    </source>
</evidence>
<sequence>MKTLPHPHTREGAAMLGVFMLVAVELVALSAAPVRDWAVVGGALAGGAASVFIVLAALWHGRSGPAVRHARPAPPRGAGEEWFAAQALEGFPMQAVRPLLLGPNAPPVGRLYTAWVFAAYGHDVVWIERNLDLPGEVARVLVEAARQRR</sequence>
<dbReference type="EMBL" id="SUMC01000070">
    <property type="protein sequence ID" value="TKA01700.1"/>
    <property type="molecule type" value="Genomic_DNA"/>
</dbReference>
<keyword evidence="3" id="KW-1185">Reference proteome</keyword>
<organism evidence="2 3">
    <name type="scientific">Actinacidiphila oryziradicis</name>
    <dbReference type="NCBI Taxonomy" id="2571141"/>
    <lineage>
        <taxon>Bacteria</taxon>
        <taxon>Bacillati</taxon>
        <taxon>Actinomycetota</taxon>
        <taxon>Actinomycetes</taxon>
        <taxon>Kitasatosporales</taxon>
        <taxon>Streptomycetaceae</taxon>
        <taxon>Actinacidiphila</taxon>
    </lineage>
</organism>
<dbReference type="RefSeq" id="WP_136729084.1">
    <property type="nucleotide sequence ID" value="NZ_SUMC01000070.1"/>
</dbReference>
<dbReference type="Proteomes" id="UP000305778">
    <property type="component" value="Unassembled WGS sequence"/>
</dbReference>